<evidence type="ECO:0000256" key="13">
    <source>
        <dbReference type="ARBA" id="ARBA00023012"/>
    </source>
</evidence>
<protein>
    <recommendedName>
        <fullName evidence="3">histidine kinase</fullName>
        <ecNumber evidence="3">2.7.13.3</ecNumber>
    </recommendedName>
</protein>
<dbReference type="SUPFAM" id="SSF47384">
    <property type="entry name" value="Homodimeric domain of signal transducing histidine kinase"/>
    <property type="match status" value="1"/>
</dbReference>
<keyword evidence="12 15" id="KW-1133">Transmembrane helix</keyword>
<evidence type="ECO:0000256" key="6">
    <source>
        <dbReference type="ARBA" id="ARBA00022553"/>
    </source>
</evidence>
<keyword evidence="9" id="KW-0547">Nucleotide-binding</keyword>
<dbReference type="InterPro" id="IPR003660">
    <property type="entry name" value="HAMP_dom"/>
</dbReference>
<dbReference type="CDD" id="cd00082">
    <property type="entry name" value="HisKA"/>
    <property type="match status" value="1"/>
</dbReference>
<keyword evidence="7" id="KW-0808">Transferase</keyword>
<dbReference type="Pfam" id="PF00672">
    <property type="entry name" value="HAMP"/>
    <property type="match status" value="1"/>
</dbReference>
<dbReference type="Gene3D" id="3.30.565.10">
    <property type="entry name" value="Histidine kinase-like ATPase, C-terminal domain"/>
    <property type="match status" value="1"/>
</dbReference>
<reference evidence="18 19" key="1">
    <citation type="submission" date="2018-01" db="EMBL/GenBank/DDBJ databases">
        <title>Whole genome analyses suggest that Burkholderia sensu lato contains two further novel genera in the rhizoxinica-symbiotica group Mycetohabitans gen. nov., and Trinickia gen. nov.: implications for the evolution of diazotrophy and nodulation in the Burkholderiaceae.</title>
        <authorList>
            <person name="Estrada-de los Santos P."/>
            <person name="Palmer M."/>
            <person name="Chavez-Ramirez B."/>
            <person name="Beukes C."/>
            <person name="Steenkamp E.T."/>
            <person name="Hirsch A.M."/>
            <person name="Manyaka P."/>
            <person name="Maluk M."/>
            <person name="Lafos M."/>
            <person name="Crook M."/>
            <person name="Gross E."/>
            <person name="Simon M.F."/>
            <person name="Bueno dos Reis Junior F."/>
            <person name="Poole P.S."/>
            <person name="Venter S.N."/>
            <person name="James E.K."/>
        </authorList>
    </citation>
    <scope>NUCLEOTIDE SEQUENCE [LARGE SCALE GENOMIC DNA]</scope>
    <source>
        <strain evidence="18 19">JPY 581</strain>
    </source>
</reference>
<organism evidence="18 19">
    <name type="scientific">Trinickia symbiotica</name>
    <dbReference type="NCBI Taxonomy" id="863227"/>
    <lineage>
        <taxon>Bacteria</taxon>
        <taxon>Pseudomonadati</taxon>
        <taxon>Pseudomonadota</taxon>
        <taxon>Betaproteobacteria</taxon>
        <taxon>Burkholderiales</taxon>
        <taxon>Burkholderiaceae</taxon>
        <taxon>Trinickia</taxon>
    </lineage>
</organism>
<evidence type="ECO:0000313" key="18">
    <source>
        <dbReference type="EMBL" id="PMS34687.1"/>
    </source>
</evidence>
<evidence type="ECO:0000256" key="8">
    <source>
        <dbReference type="ARBA" id="ARBA00022692"/>
    </source>
</evidence>
<dbReference type="InterPro" id="IPR003594">
    <property type="entry name" value="HATPase_dom"/>
</dbReference>
<comment type="catalytic activity">
    <reaction evidence="1">
        <text>ATP + protein L-histidine = ADP + protein N-phospho-L-histidine.</text>
        <dbReference type="EC" id="2.7.13.3"/>
    </reaction>
</comment>
<dbReference type="SMART" id="SM00304">
    <property type="entry name" value="HAMP"/>
    <property type="match status" value="1"/>
</dbReference>
<dbReference type="SMART" id="SM00387">
    <property type="entry name" value="HATPase_c"/>
    <property type="match status" value="1"/>
</dbReference>
<keyword evidence="19" id="KW-1185">Reference proteome</keyword>
<evidence type="ECO:0000256" key="11">
    <source>
        <dbReference type="ARBA" id="ARBA00022840"/>
    </source>
</evidence>
<sequence length="465" mass="50626">MRNPLNTLFGRMALLSMAVLFAIQAGWFVLMSRQPHHEVDGFARGILFALQAVNSETRDSAELAPALRVHLMPTWNVPPTIHLHTPRTRPLVELTAHLRPHLPSGTEFAADDLRPPRLWVRFPGKSMWVIVPVNIPPPPRFLIEGVSMLAAAILLSLGAAWQMQRPLARVAHAAAAFGAGQRPDAVNESGPRELRDLIASFNDMMRRLNEAGDDQAVMLAGVAHDLKAPLTRLKLRASVLIAEEERAGLIEDVDSLTSIVQQFLEFAGQAPEMGPPVVVDAFIGKQFCNSDDAPADTPLFALDLRAGPQFVLPRTLLDRLMTNLVDNAFEHGEPPVEITTLREERHWIIDVRDHGPGIPEDRMAAAMKPFVRLDPARGSAGHCGLGLAIVARLARDRGGRCELSNDAGGGLRVRIALPVPLALPAPLPQPARHEAQVEPHAYPDEPPPIAVGVAGGELTAPYRRA</sequence>
<dbReference type="EC" id="2.7.13.3" evidence="3"/>
<dbReference type="OrthoDB" id="9804645at2"/>
<dbReference type="EMBL" id="PNYC01000015">
    <property type="protein sequence ID" value="PMS34687.1"/>
    <property type="molecule type" value="Genomic_DNA"/>
</dbReference>
<dbReference type="PROSITE" id="PS50885">
    <property type="entry name" value="HAMP"/>
    <property type="match status" value="1"/>
</dbReference>
<dbReference type="STRING" id="863227.GCA_000373005_01869"/>
<evidence type="ECO:0000256" key="10">
    <source>
        <dbReference type="ARBA" id="ARBA00022777"/>
    </source>
</evidence>
<dbReference type="Proteomes" id="UP000235777">
    <property type="component" value="Unassembled WGS sequence"/>
</dbReference>
<evidence type="ECO:0000256" key="12">
    <source>
        <dbReference type="ARBA" id="ARBA00022989"/>
    </source>
</evidence>
<feature type="transmembrane region" description="Helical" evidence="15">
    <location>
        <begin position="12"/>
        <end position="30"/>
    </location>
</feature>
<dbReference type="InterPro" id="IPR036890">
    <property type="entry name" value="HATPase_C_sf"/>
</dbReference>
<dbReference type="RefSeq" id="WP_018440425.1">
    <property type="nucleotide sequence ID" value="NZ_KB890170.1"/>
</dbReference>
<accession>A0A2N7WZ83</accession>
<comment type="subcellular location">
    <subcellularLocation>
        <location evidence="2">Cell inner membrane</location>
        <topology evidence="2">Multi-pass membrane protein</topology>
    </subcellularLocation>
</comment>
<keyword evidence="4" id="KW-1003">Cell membrane</keyword>
<evidence type="ECO:0000256" key="1">
    <source>
        <dbReference type="ARBA" id="ARBA00000085"/>
    </source>
</evidence>
<dbReference type="GO" id="GO:0005886">
    <property type="term" value="C:plasma membrane"/>
    <property type="evidence" value="ECO:0007669"/>
    <property type="project" value="UniProtKB-SubCell"/>
</dbReference>
<keyword evidence="5" id="KW-0997">Cell inner membrane</keyword>
<dbReference type="InterPro" id="IPR036097">
    <property type="entry name" value="HisK_dim/P_sf"/>
</dbReference>
<dbReference type="InterPro" id="IPR050980">
    <property type="entry name" value="2C_sensor_his_kinase"/>
</dbReference>
<gene>
    <name evidence="18" type="ORF">C0Z20_21840</name>
</gene>
<dbReference type="Pfam" id="PF02518">
    <property type="entry name" value="HATPase_c"/>
    <property type="match status" value="1"/>
</dbReference>
<name>A0A2N7WZ83_9BURK</name>
<evidence type="ECO:0000256" key="9">
    <source>
        <dbReference type="ARBA" id="ARBA00022741"/>
    </source>
</evidence>
<keyword evidence="6" id="KW-0597">Phosphoprotein</keyword>
<evidence type="ECO:0000256" key="7">
    <source>
        <dbReference type="ARBA" id="ARBA00022679"/>
    </source>
</evidence>
<keyword evidence="10" id="KW-0418">Kinase</keyword>
<proteinExistence type="predicted"/>
<evidence type="ECO:0000259" key="16">
    <source>
        <dbReference type="PROSITE" id="PS50109"/>
    </source>
</evidence>
<evidence type="ECO:0000256" key="14">
    <source>
        <dbReference type="ARBA" id="ARBA00023136"/>
    </source>
</evidence>
<evidence type="ECO:0000256" key="4">
    <source>
        <dbReference type="ARBA" id="ARBA00022475"/>
    </source>
</evidence>
<dbReference type="InterPro" id="IPR004358">
    <property type="entry name" value="Sig_transdc_His_kin-like_C"/>
</dbReference>
<evidence type="ECO:0000256" key="2">
    <source>
        <dbReference type="ARBA" id="ARBA00004429"/>
    </source>
</evidence>
<dbReference type="PANTHER" id="PTHR44936">
    <property type="entry name" value="SENSOR PROTEIN CREC"/>
    <property type="match status" value="1"/>
</dbReference>
<dbReference type="InterPro" id="IPR003661">
    <property type="entry name" value="HisK_dim/P_dom"/>
</dbReference>
<keyword evidence="13" id="KW-0902">Two-component regulatory system</keyword>
<dbReference type="Gene3D" id="1.10.287.130">
    <property type="match status" value="1"/>
</dbReference>
<keyword evidence="8 15" id="KW-0812">Transmembrane</keyword>
<dbReference type="SUPFAM" id="SSF55874">
    <property type="entry name" value="ATPase domain of HSP90 chaperone/DNA topoisomerase II/histidine kinase"/>
    <property type="match status" value="1"/>
</dbReference>
<keyword evidence="14 15" id="KW-0472">Membrane</keyword>
<evidence type="ECO:0000256" key="3">
    <source>
        <dbReference type="ARBA" id="ARBA00012438"/>
    </source>
</evidence>
<feature type="domain" description="HAMP" evidence="17">
    <location>
        <begin position="161"/>
        <end position="213"/>
    </location>
</feature>
<dbReference type="AlphaFoldDB" id="A0A2N7WZ83"/>
<evidence type="ECO:0000259" key="17">
    <source>
        <dbReference type="PROSITE" id="PS50885"/>
    </source>
</evidence>
<dbReference type="InterPro" id="IPR005467">
    <property type="entry name" value="His_kinase_dom"/>
</dbReference>
<dbReference type="PROSITE" id="PS50109">
    <property type="entry name" value="HIS_KIN"/>
    <property type="match status" value="1"/>
</dbReference>
<dbReference type="GO" id="GO:0005524">
    <property type="term" value="F:ATP binding"/>
    <property type="evidence" value="ECO:0007669"/>
    <property type="project" value="UniProtKB-KW"/>
</dbReference>
<evidence type="ECO:0000256" key="5">
    <source>
        <dbReference type="ARBA" id="ARBA00022519"/>
    </source>
</evidence>
<dbReference type="SMART" id="SM00388">
    <property type="entry name" value="HisKA"/>
    <property type="match status" value="1"/>
</dbReference>
<keyword evidence="11" id="KW-0067">ATP-binding</keyword>
<evidence type="ECO:0000256" key="15">
    <source>
        <dbReference type="SAM" id="Phobius"/>
    </source>
</evidence>
<evidence type="ECO:0000313" key="19">
    <source>
        <dbReference type="Proteomes" id="UP000235777"/>
    </source>
</evidence>
<dbReference type="PANTHER" id="PTHR44936:SF5">
    <property type="entry name" value="SENSOR HISTIDINE KINASE ENVZ"/>
    <property type="match status" value="1"/>
</dbReference>
<comment type="caution">
    <text evidence="18">The sequence shown here is derived from an EMBL/GenBank/DDBJ whole genome shotgun (WGS) entry which is preliminary data.</text>
</comment>
<feature type="domain" description="Histidine kinase" evidence="16">
    <location>
        <begin position="221"/>
        <end position="421"/>
    </location>
</feature>
<dbReference type="PRINTS" id="PR00344">
    <property type="entry name" value="BCTRLSENSOR"/>
</dbReference>
<dbReference type="GO" id="GO:0000155">
    <property type="term" value="F:phosphorelay sensor kinase activity"/>
    <property type="evidence" value="ECO:0007669"/>
    <property type="project" value="InterPro"/>
</dbReference>